<feature type="compositionally biased region" description="Basic and acidic residues" evidence="1">
    <location>
        <begin position="16"/>
        <end position="36"/>
    </location>
</feature>
<sequence length="189" mass="21167">MNRIGGTNSRIRKHSNKDDLARQKEHFARSRMRRDAANATLKNANEPAASSERRSPRESLYSRHFGEAHPAVAIPVMSGGNGRQTSDAPMRKGDRRSPRQSPPQKKTPEIISDVTSIATKKRRLLNQLDWTGVAVQKPLLINYPKPSKKLQESHTSHNLRKIPSHGTIMAHMGSQPDNIRVQVGSQGFR</sequence>
<dbReference type="EMBL" id="SRQM01000024">
    <property type="protein sequence ID" value="KAG6122164.1"/>
    <property type="molecule type" value="Genomic_DNA"/>
</dbReference>
<gene>
    <name evidence="2" type="ORF">E4U13_003003</name>
</gene>
<dbReference type="AlphaFoldDB" id="A0A9P7QBF9"/>
<keyword evidence="3" id="KW-1185">Reference proteome</keyword>
<proteinExistence type="predicted"/>
<evidence type="ECO:0000313" key="3">
    <source>
        <dbReference type="Proteomes" id="UP000732380"/>
    </source>
</evidence>
<name>A0A9P7QBF9_9HYPO</name>
<comment type="caution">
    <text evidence="2">The sequence shown here is derived from an EMBL/GenBank/DDBJ whole genome shotgun (WGS) entry which is preliminary data.</text>
</comment>
<feature type="region of interest" description="Disordered" evidence="1">
    <location>
        <begin position="1"/>
        <end position="110"/>
    </location>
</feature>
<reference evidence="2 3" key="1">
    <citation type="journal article" date="2020" name="bioRxiv">
        <title>Whole genome comparisons of ergot fungi reveals the divergence and evolution of species within the genus Claviceps are the result of varying mechanisms driving genome evolution and host range expansion.</title>
        <authorList>
            <person name="Wyka S.A."/>
            <person name="Mondo S.J."/>
            <person name="Liu M."/>
            <person name="Dettman J."/>
            <person name="Nalam V."/>
            <person name="Broders K.D."/>
        </authorList>
    </citation>
    <scope>NUCLEOTIDE SEQUENCE [LARGE SCALE GENOMIC DNA]</scope>
    <source>
        <strain evidence="2 3">LM576</strain>
    </source>
</reference>
<dbReference type="Proteomes" id="UP000732380">
    <property type="component" value="Unassembled WGS sequence"/>
</dbReference>
<protein>
    <submittedName>
        <fullName evidence="2">Uncharacterized protein</fullName>
    </submittedName>
</protein>
<organism evidence="2 3">
    <name type="scientific">Claviceps humidiphila</name>
    <dbReference type="NCBI Taxonomy" id="1294629"/>
    <lineage>
        <taxon>Eukaryota</taxon>
        <taxon>Fungi</taxon>
        <taxon>Dikarya</taxon>
        <taxon>Ascomycota</taxon>
        <taxon>Pezizomycotina</taxon>
        <taxon>Sordariomycetes</taxon>
        <taxon>Hypocreomycetidae</taxon>
        <taxon>Hypocreales</taxon>
        <taxon>Clavicipitaceae</taxon>
        <taxon>Claviceps</taxon>
    </lineage>
</organism>
<accession>A0A9P7QBF9</accession>
<feature type="compositionally biased region" description="Basic and acidic residues" evidence="1">
    <location>
        <begin position="51"/>
        <end position="67"/>
    </location>
</feature>
<evidence type="ECO:0000313" key="2">
    <source>
        <dbReference type="EMBL" id="KAG6122164.1"/>
    </source>
</evidence>
<evidence type="ECO:0000256" key="1">
    <source>
        <dbReference type="SAM" id="MobiDB-lite"/>
    </source>
</evidence>